<gene>
    <name evidence="2" type="ORF">VQ7734_03683</name>
</gene>
<sequence length="204" mass="22569">MYANARKATKRKMDPDLSDFSGPSTTAKKMITAEDLQKGLEGVCTAPQSYFARQPATGIEKSYCAYYSYLNFHGKNTDKQEFAANCRVSVEKQLGMSFDDADWLAMVNSSGLSAEPYLMNQCGLKKYEPEAGGGGKTGWTELPSGIRRFMVATSLTGHWKTYIQASGGVWWRYDSLNQGPELIGGEAHLLDKLGGEKAQFLLYR</sequence>
<dbReference type="Proteomes" id="UP000184600">
    <property type="component" value="Unassembled WGS sequence"/>
</dbReference>
<dbReference type="OrthoDB" id="6631822at2"/>
<dbReference type="EMBL" id="FRFG01000049">
    <property type="protein sequence ID" value="SHO57913.1"/>
    <property type="molecule type" value="Genomic_DNA"/>
</dbReference>
<dbReference type="AlphaFoldDB" id="A0A1M7YZB1"/>
<proteinExistence type="predicted"/>
<evidence type="ECO:0000313" key="2">
    <source>
        <dbReference type="EMBL" id="SHO57913.1"/>
    </source>
</evidence>
<protein>
    <submittedName>
        <fullName evidence="2">Uncharacterized protein</fullName>
    </submittedName>
</protein>
<dbReference type="RefSeq" id="WP_143169390.1">
    <property type="nucleotide sequence ID" value="NZ_AP024897.1"/>
</dbReference>
<evidence type="ECO:0000256" key="1">
    <source>
        <dbReference type="SAM" id="MobiDB-lite"/>
    </source>
</evidence>
<accession>A0A1M7YZB1</accession>
<keyword evidence="3" id="KW-1185">Reference proteome</keyword>
<name>A0A1M7YZB1_9VIBR</name>
<reference evidence="3" key="1">
    <citation type="submission" date="2016-12" db="EMBL/GenBank/DDBJ databases">
        <authorList>
            <person name="Rodrigo-Torres L."/>
            <person name="Arahal R.D."/>
            <person name="Lucena T."/>
        </authorList>
    </citation>
    <scope>NUCLEOTIDE SEQUENCE [LARGE SCALE GENOMIC DNA]</scope>
</reference>
<feature type="region of interest" description="Disordered" evidence="1">
    <location>
        <begin position="1"/>
        <end position="21"/>
    </location>
</feature>
<organism evidence="2 3">
    <name type="scientific">Vibrio quintilis</name>
    <dbReference type="NCBI Taxonomy" id="1117707"/>
    <lineage>
        <taxon>Bacteria</taxon>
        <taxon>Pseudomonadati</taxon>
        <taxon>Pseudomonadota</taxon>
        <taxon>Gammaproteobacteria</taxon>
        <taxon>Vibrionales</taxon>
        <taxon>Vibrionaceae</taxon>
        <taxon>Vibrio</taxon>
    </lineage>
</organism>
<evidence type="ECO:0000313" key="3">
    <source>
        <dbReference type="Proteomes" id="UP000184600"/>
    </source>
</evidence>